<dbReference type="InterPro" id="IPR029071">
    <property type="entry name" value="Ubiquitin-like_domsf"/>
</dbReference>
<evidence type="ECO:0000313" key="4">
    <source>
        <dbReference type="EMBL" id="EFX76966.1"/>
    </source>
</evidence>
<dbReference type="OrthoDB" id="442921at2759"/>
<evidence type="ECO:0000259" key="3">
    <source>
        <dbReference type="PROSITE" id="PS50053"/>
    </source>
</evidence>
<dbReference type="STRING" id="6669.E9GU30"/>
<dbReference type="AlphaFoldDB" id="E9GU30"/>
<dbReference type="CDD" id="cd17078">
    <property type="entry name" value="Ubl_SLD1_NFATC2ip"/>
    <property type="match status" value="1"/>
</dbReference>
<organism evidence="4 5">
    <name type="scientific">Daphnia pulex</name>
    <name type="common">Water flea</name>
    <dbReference type="NCBI Taxonomy" id="6669"/>
    <lineage>
        <taxon>Eukaryota</taxon>
        <taxon>Metazoa</taxon>
        <taxon>Ecdysozoa</taxon>
        <taxon>Arthropoda</taxon>
        <taxon>Crustacea</taxon>
        <taxon>Branchiopoda</taxon>
        <taxon>Diplostraca</taxon>
        <taxon>Cladocera</taxon>
        <taxon>Anomopoda</taxon>
        <taxon>Daphniidae</taxon>
        <taxon>Daphnia</taxon>
    </lineage>
</organism>
<sequence>MSAAEHSDYSDEDEDFSSLYSGACKRFKKEKQAVCSTGKPHLANKKETKIFTSAGNVSPTPVQQIDESSDEEVLRVPNREIQEVDLDEPEVHEETDRQVETLEEIEDCINISPEVSFSEDLTARKLSKVPAAIQDEIECEEDPLYCASLNDSQLNQTLDGDEIVVVKVRFIAQKVWRIEIKRADYFKTICQKLSETTDVDAGQIILYFNDQLLNDYDSLKTVPLGISDIIDASVCKEGVVVSSNETLLELKVQSQNRNAQVVISMRPEDPMAVLMQKYAEATGIDLSKMKFKFDGEMLEEDDTPSSLEFEGGECIDVFIKE</sequence>
<proteinExistence type="predicted"/>
<dbReference type="PANTHER" id="PTHR47187:SF1">
    <property type="entry name" value="NFATC2-INTERACTING PROTEIN"/>
    <property type="match status" value="1"/>
</dbReference>
<dbReference type="Pfam" id="PF00240">
    <property type="entry name" value="ubiquitin"/>
    <property type="match status" value="1"/>
</dbReference>
<dbReference type="InterPro" id="IPR052324">
    <property type="entry name" value="NFATC2-Int_DNA_Repair"/>
</dbReference>
<gene>
    <name evidence="4" type="ORF">DAPPUDRAFT_225885</name>
</gene>
<dbReference type="HOGENOM" id="CLU_866732_0_0_1"/>
<dbReference type="SUPFAM" id="SSF54236">
    <property type="entry name" value="Ubiquitin-like"/>
    <property type="match status" value="2"/>
</dbReference>
<dbReference type="PhylomeDB" id="E9GU30"/>
<evidence type="ECO:0000256" key="1">
    <source>
        <dbReference type="ARBA" id="ARBA00004123"/>
    </source>
</evidence>
<dbReference type="InParanoid" id="E9GU30"/>
<dbReference type="CDD" id="cd01763">
    <property type="entry name" value="Ubl_SUMO_like"/>
    <property type="match status" value="1"/>
</dbReference>
<dbReference type="Proteomes" id="UP000000305">
    <property type="component" value="Unassembled WGS sequence"/>
</dbReference>
<comment type="subcellular location">
    <subcellularLocation>
        <location evidence="1">Nucleus</location>
    </subcellularLocation>
</comment>
<dbReference type="PROSITE" id="PS50053">
    <property type="entry name" value="UBIQUITIN_2"/>
    <property type="match status" value="1"/>
</dbReference>
<reference evidence="4 5" key="1">
    <citation type="journal article" date="2011" name="Science">
        <title>The ecoresponsive genome of Daphnia pulex.</title>
        <authorList>
            <person name="Colbourne J.K."/>
            <person name="Pfrender M.E."/>
            <person name="Gilbert D."/>
            <person name="Thomas W.K."/>
            <person name="Tucker A."/>
            <person name="Oakley T.H."/>
            <person name="Tokishita S."/>
            <person name="Aerts A."/>
            <person name="Arnold G.J."/>
            <person name="Basu M.K."/>
            <person name="Bauer D.J."/>
            <person name="Caceres C.E."/>
            <person name="Carmel L."/>
            <person name="Casola C."/>
            <person name="Choi J.H."/>
            <person name="Detter J.C."/>
            <person name="Dong Q."/>
            <person name="Dusheyko S."/>
            <person name="Eads B.D."/>
            <person name="Frohlich T."/>
            <person name="Geiler-Samerotte K.A."/>
            <person name="Gerlach D."/>
            <person name="Hatcher P."/>
            <person name="Jogdeo S."/>
            <person name="Krijgsveld J."/>
            <person name="Kriventseva E.V."/>
            <person name="Kultz D."/>
            <person name="Laforsch C."/>
            <person name="Lindquist E."/>
            <person name="Lopez J."/>
            <person name="Manak J.R."/>
            <person name="Muller J."/>
            <person name="Pangilinan J."/>
            <person name="Patwardhan R.P."/>
            <person name="Pitluck S."/>
            <person name="Pritham E.J."/>
            <person name="Rechtsteiner A."/>
            <person name="Rho M."/>
            <person name="Rogozin I.B."/>
            <person name="Sakarya O."/>
            <person name="Salamov A."/>
            <person name="Schaack S."/>
            <person name="Shapiro H."/>
            <person name="Shiga Y."/>
            <person name="Skalitzky C."/>
            <person name="Smith Z."/>
            <person name="Souvorov A."/>
            <person name="Sung W."/>
            <person name="Tang Z."/>
            <person name="Tsuchiya D."/>
            <person name="Tu H."/>
            <person name="Vos H."/>
            <person name="Wang M."/>
            <person name="Wolf Y.I."/>
            <person name="Yamagata H."/>
            <person name="Yamada T."/>
            <person name="Ye Y."/>
            <person name="Shaw J.R."/>
            <person name="Andrews J."/>
            <person name="Crease T.J."/>
            <person name="Tang H."/>
            <person name="Lucas S.M."/>
            <person name="Robertson H.M."/>
            <person name="Bork P."/>
            <person name="Koonin E.V."/>
            <person name="Zdobnov E.M."/>
            <person name="Grigoriev I.V."/>
            <person name="Lynch M."/>
            <person name="Boore J.L."/>
        </authorList>
    </citation>
    <scope>NUCLEOTIDE SEQUENCE [LARGE SCALE GENOMIC DNA]</scope>
</reference>
<evidence type="ECO:0000256" key="2">
    <source>
        <dbReference type="ARBA" id="ARBA00023242"/>
    </source>
</evidence>
<dbReference type="Pfam" id="PF11976">
    <property type="entry name" value="Rad60-SLD"/>
    <property type="match status" value="1"/>
</dbReference>
<dbReference type="KEGG" id="dpx:DAPPUDRAFT_225885"/>
<evidence type="ECO:0000313" key="5">
    <source>
        <dbReference type="Proteomes" id="UP000000305"/>
    </source>
</evidence>
<dbReference type="InterPro" id="IPR022617">
    <property type="entry name" value="Rad60/SUMO-like_dom"/>
</dbReference>
<dbReference type="OMA" id="CINISPE"/>
<dbReference type="GO" id="GO:0005634">
    <property type="term" value="C:nucleus"/>
    <property type="evidence" value="ECO:0007669"/>
    <property type="project" value="UniProtKB-SubCell"/>
</dbReference>
<name>E9GU30_DAPPU</name>
<dbReference type="PANTHER" id="PTHR47187">
    <property type="entry name" value="NFATC2-INTERACTING PROTEIN"/>
    <property type="match status" value="1"/>
</dbReference>
<dbReference type="Gene3D" id="3.10.20.90">
    <property type="entry name" value="Phosphatidylinositol 3-kinase Catalytic Subunit, Chain A, domain 1"/>
    <property type="match status" value="2"/>
</dbReference>
<dbReference type="GO" id="GO:0045944">
    <property type="term" value="P:positive regulation of transcription by RNA polymerase II"/>
    <property type="evidence" value="ECO:0000318"/>
    <property type="project" value="GO_Central"/>
</dbReference>
<dbReference type="EMBL" id="GL732565">
    <property type="protein sequence ID" value="EFX76966.1"/>
    <property type="molecule type" value="Genomic_DNA"/>
</dbReference>
<keyword evidence="2" id="KW-0539">Nucleus</keyword>
<dbReference type="SMART" id="SM00213">
    <property type="entry name" value="UBQ"/>
    <property type="match status" value="2"/>
</dbReference>
<accession>E9GU30</accession>
<feature type="domain" description="Ubiquitin-like" evidence="3">
    <location>
        <begin position="248"/>
        <end position="321"/>
    </location>
</feature>
<keyword evidence="5" id="KW-1185">Reference proteome</keyword>
<dbReference type="eggNOG" id="KOG1769">
    <property type="taxonomic scope" value="Eukaryota"/>
</dbReference>
<protein>
    <recommendedName>
        <fullName evidence="3">Ubiquitin-like domain-containing protein</fullName>
    </recommendedName>
</protein>
<dbReference type="InterPro" id="IPR000626">
    <property type="entry name" value="Ubiquitin-like_dom"/>
</dbReference>